<dbReference type="PROSITE" id="PS50887">
    <property type="entry name" value="GGDEF"/>
    <property type="match status" value="1"/>
</dbReference>
<dbReference type="SMART" id="SM00267">
    <property type="entry name" value="GGDEF"/>
    <property type="match status" value="1"/>
</dbReference>
<dbReference type="PANTHER" id="PTHR45138">
    <property type="entry name" value="REGULATORY COMPONENTS OF SENSORY TRANSDUCTION SYSTEM"/>
    <property type="match status" value="1"/>
</dbReference>
<gene>
    <name evidence="4" type="ORF">H8K26_16240</name>
</gene>
<dbReference type="InterPro" id="IPR000160">
    <property type="entry name" value="GGDEF_dom"/>
</dbReference>
<accession>A0ABR6XK45</accession>
<dbReference type="InterPro" id="IPR029787">
    <property type="entry name" value="Nucleotide_cyclase"/>
</dbReference>
<sequence length="448" mass="51789">MAEAGLLFKNQVKLLAQTFFIKDNKKELLLCAHKYDFDIHFFDQMSDFVTAVENASDQDLFVIDLDVLYNMQNDMQQQRRQTMFLSDLLQRLPAHHNYVYLQTVRQGERFLLQQKLVESNCLAYAEKPISNEVLVDKLFNLFGRHKRGETNVIVYLGEIVPLNTQLLAEHSVQLLHSQDARSLHVKVKEMQPDIVMIDQSHFLNTEALVRVLKKNIEFDQSREIIMLQQEANTMLARHALDSGFDEIIQKTDNDVLTRLLLNRIDKIRASKDLISRDRATGLLNKIGLQKKAQELIRRANREGKCLAYGILDIDKFKLINDTWGHYFGDIVIKRLSLVLSGLLGEHDLLSRFGGEEFVVIFWDCDREQGKLKLDAMREAFSNIIFETRPGENKQFTFSGGLSDFPCCKTENDLFLQADAALYQAKQAGRNQVCLMQDLPEAGHKRWQY</sequence>
<dbReference type="EMBL" id="JACOFT010000006">
    <property type="protein sequence ID" value="MBC3812995.1"/>
    <property type="molecule type" value="Genomic_DNA"/>
</dbReference>
<dbReference type="NCBIfam" id="TIGR00254">
    <property type="entry name" value="GGDEF"/>
    <property type="match status" value="1"/>
</dbReference>
<keyword evidence="5" id="KW-1185">Reference proteome</keyword>
<dbReference type="SUPFAM" id="SSF55073">
    <property type="entry name" value="Nucleotide cyclase"/>
    <property type="match status" value="1"/>
</dbReference>
<evidence type="ECO:0000259" key="3">
    <source>
        <dbReference type="PROSITE" id="PS50887"/>
    </source>
</evidence>
<dbReference type="Pfam" id="PF00990">
    <property type="entry name" value="GGDEF"/>
    <property type="match status" value="1"/>
</dbReference>
<organism evidence="4 5">
    <name type="scientific">Undibacterium aquatile</name>
    <dbReference type="NCBI Taxonomy" id="1537398"/>
    <lineage>
        <taxon>Bacteria</taxon>
        <taxon>Pseudomonadati</taxon>
        <taxon>Pseudomonadota</taxon>
        <taxon>Betaproteobacteria</taxon>
        <taxon>Burkholderiales</taxon>
        <taxon>Oxalobacteraceae</taxon>
        <taxon>Undibacterium</taxon>
    </lineage>
</organism>
<evidence type="ECO:0000256" key="1">
    <source>
        <dbReference type="ARBA" id="ARBA00012528"/>
    </source>
</evidence>
<dbReference type="Gene3D" id="3.30.70.270">
    <property type="match status" value="1"/>
</dbReference>
<dbReference type="Proteomes" id="UP000637632">
    <property type="component" value="Unassembled WGS sequence"/>
</dbReference>
<reference evidence="4 5" key="1">
    <citation type="submission" date="2020-08" db="EMBL/GenBank/DDBJ databases">
        <title>Novel species isolated from subtropical streams in China.</title>
        <authorList>
            <person name="Lu H."/>
        </authorList>
    </citation>
    <scope>NUCLEOTIDE SEQUENCE [LARGE SCALE GENOMIC DNA]</scope>
    <source>
        <strain evidence="4 5">CCTCC AB 2015119</strain>
    </source>
</reference>
<comment type="catalytic activity">
    <reaction evidence="2">
        <text>2 GTP = 3',3'-c-di-GMP + 2 diphosphate</text>
        <dbReference type="Rhea" id="RHEA:24898"/>
        <dbReference type="ChEBI" id="CHEBI:33019"/>
        <dbReference type="ChEBI" id="CHEBI:37565"/>
        <dbReference type="ChEBI" id="CHEBI:58805"/>
        <dbReference type="EC" id="2.7.7.65"/>
    </reaction>
</comment>
<dbReference type="InterPro" id="IPR050469">
    <property type="entry name" value="Diguanylate_Cyclase"/>
</dbReference>
<dbReference type="CDD" id="cd01949">
    <property type="entry name" value="GGDEF"/>
    <property type="match status" value="1"/>
</dbReference>
<evidence type="ECO:0000313" key="5">
    <source>
        <dbReference type="Proteomes" id="UP000637632"/>
    </source>
</evidence>
<evidence type="ECO:0000256" key="2">
    <source>
        <dbReference type="ARBA" id="ARBA00034247"/>
    </source>
</evidence>
<name>A0ABR6XK45_9BURK</name>
<protein>
    <recommendedName>
        <fullName evidence="1">diguanylate cyclase</fullName>
        <ecNumber evidence="1">2.7.7.65</ecNumber>
    </recommendedName>
</protein>
<dbReference type="InterPro" id="IPR043128">
    <property type="entry name" value="Rev_trsase/Diguanyl_cyclase"/>
</dbReference>
<comment type="caution">
    <text evidence="4">The sequence shown here is derived from an EMBL/GenBank/DDBJ whole genome shotgun (WGS) entry which is preliminary data.</text>
</comment>
<feature type="domain" description="GGDEF" evidence="3">
    <location>
        <begin position="304"/>
        <end position="437"/>
    </location>
</feature>
<dbReference type="EC" id="2.7.7.65" evidence="1"/>
<dbReference type="RefSeq" id="WP_190480876.1">
    <property type="nucleotide sequence ID" value="NZ_JACOFT010000006.1"/>
</dbReference>
<evidence type="ECO:0000313" key="4">
    <source>
        <dbReference type="EMBL" id="MBC3812995.1"/>
    </source>
</evidence>
<proteinExistence type="predicted"/>
<dbReference type="PANTHER" id="PTHR45138:SF9">
    <property type="entry name" value="DIGUANYLATE CYCLASE DGCM-RELATED"/>
    <property type="match status" value="1"/>
</dbReference>